<accession>A0A5J6MIT7</accession>
<sequence>MFRRSIAAAALMAVVLLPMAANADSAAIKKKLSETPATLWDLSLVRVESALSSWAGGDGINTFVGTESDSIVMYVYEPAGKATKAECKKLIDRVKKAGGVDPKTGYADNPASDYAALLNFAQIDQFSVDESYAETADSMFRIDAVAGSGEGAVACRSPLISAEVTYPTQ</sequence>
<feature type="signal peptide" evidence="1">
    <location>
        <begin position="1"/>
        <end position="23"/>
    </location>
</feature>
<feature type="chain" id="PRO_5023866520" evidence="1">
    <location>
        <begin position="24"/>
        <end position="169"/>
    </location>
</feature>
<dbReference type="KEGG" id="htq:FRZ44_26090"/>
<dbReference type="OrthoDB" id="9803476at2"/>
<dbReference type="Proteomes" id="UP000326202">
    <property type="component" value="Chromosome"/>
</dbReference>
<proteinExistence type="predicted"/>
<dbReference type="RefSeq" id="WP_151177583.1">
    <property type="nucleotide sequence ID" value="NZ_CP042906.1"/>
</dbReference>
<reference evidence="2 3" key="1">
    <citation type="submission" date="2019-08" db="EMBL/GenBank/DDBJ databases">
        <title>Hyperibacter terrae gen. nov., sp. nov. and Hyperibacter viscosus sp. nov., two new members in the family Rhodospirillaceae isolated from the rhizosphere of Hypericum perforatum.</title>
        <authorList>
            <person name="Noviana Z."/>
        </authorList>
    </citation>
    <scope>NUCLEOTIDE SEQUENCE [LARGE SCALE GENOMIC DNA]</scope>
    <source>
        <strain evidence="2 3">R5913</strain>
    </source>
</reference>
<dbReference type="AlphaFoldDB" id="A0A5J6MIT7"/>
<keyword evidence="3" id="KW-1185">Reference proteome</keyword>
<protein>
    <submittedName>
        <fullName evidence="2">Uncharacterized protein</fullName>
    </submittedName>
</protein>
<evidence type="ECO:0000313" key="2">
    <source>
        <dbReference type="EMBL" id="QEX17313.1"/>
    </source>
</evidence>
<name>A0A5J6MIT7_9PROT</name>
<gene>
    <name evidence="2" type="ORF">FRZ44_26090</name>
</gene>
<dbReference type="EMBL" id="CP042906">
    <property type="protein sequence ID" value="QEX17313.1"/>
    <property type="molecule type" value="Genomic_DNA"/>
</dbReference>
<keyword evidence="1" id="KW-0732">Signal</keyword>
<organism evidence="2 3">
    <name type="scientific">Hypericibacter terrae</name>
    <dbReference type="NCBI Taxonomy" id="2602015"/>
    <lineage>
        <taxon>Bacteria</taxon>
        <taxon>Pseudomonadati</taxon>
        <taxon>Pseudomonadota</taxon>
        <taxon>Alphaproteobacteria</taxon>
        <taxon>Rhodospirillales</taxon>
        <taxon>Dongiaceae</taxon>
        <taxon>Hypericibacter</taxon>
    </lineage>
</organism>
<evidence type="ECO:0000313" key="3">
    <source>
        <dbReference type="Proteomes" id="UP000326202"/>
    </source>
</evidence>
<evidence type="ECO:0000256" key="1">
    <source>
        <dbReference type="SAM" id="SignalP"/>
    </source>
</evidence>